<feature type="domain" description="Peptidase S26" evidence="7">
    <location>
        <begin position="12"/>
        <end position="194"/>
    </location>
</feature>
<dbReference type="SUPFAM" id="SSF51306">
    <property type="entry name" value="LexA/Signal peptidase"/>
    <property type="match status" value="1"/>
</dbReference>
<dbReference type="CDD" id="cd06530">
    <property type="entry name" value="S26_SPase_I"/>
    <property type="match status" value="1"/>
</dbReference>
<protein>
    <recommendedName>
        <fullName evidence="4 6">Signal peptidase I</fullName>
        <ecNumber evidence="3 6">3.4.21.89</ecNumber>
    </recommendedName>
</protein>
<evidence type="ECO:0000313" key="9">
    <source>
        <dbReference type="Proteomes" id="UP001597380"/>
    </source>
</evidence>
<dbReference type="EMBL" id="JBHUHT010000012">
    <property type="protein sequence ID" value="MFD2096250.1"/>
    <property type="molecule type" value="Genomic_DNA"/>
</dbReference>
<dbReference type="EC" id="3.4.21.89" evidence="3 6"/>
<dbReference type="InterPro" id="IPR036286">
    <property type="entry name" value="LexA/Signal_pep-like_sf"/>
</dbReference>
<comment type="caution">
    <text evidence="8">The sequence shown here is derived from an EMBL/GenBank/DDBJ whole genome shotgun (WGS) entry which is preliminary data.</text>
</comment>
<sequence>MKTIISFWKNNRLFFFFVMLMCVFRSAVADWYTVPTGSMQPTIEVGDRITVNKMAYDIRLPFSDISLLQLDEPVRGDIVVFESEQASNRLIKRVIGLPGDQVSMRNNNLYVNGRSLNYQLEKRTEREVLLTEQLGENTHQIRLDTQVNTPLKNFSTVTVPEDYFLVLGDNRNNSADSRVIGFVPRHELRGKAGYVAFSLDYDDHYLPRKKRFLTNLYEQP</sequence>
<dbReference type="InterPro" id="IPR019757">
    <property type="entry name" value="Pept_S26A_signal_pept_1_Lys-AS"/>
</dbReference>
<dbReference type="InterPro" id="IPR000223">
    <property type="entry name" value="Pept_S26A_signal_pept_1"/>
</dbReference>
<dbReference type="InterPro" id="IPR019533">
    <property type="entry name" value="Peptidase_S26"/>
</dbReference>
<dbReference type="Pfam" id="PF10502">
    <property type="entry name" value="Peptidase_S26"/>
    <property type="match status" value="1"/>
</dbReference>
<dbReference type="NCBIfam" id="TIGR02227">
    <property type="entry name" value="sigpep_I_bact"/>
    <property type="match status" value="1"/>
</dbReference>
<comment type="similarity">
    <text evidence="2 6">Belongs to the peptidase S26 family.</text>
</comment>
<evidence type="ECO:0000256" key="3">
    <source>
        <dbReference type="ARBA" id="ARBA00013208"/>
    </source>
</evidence>
<evidence type="ECO:0000256" key="2">
    <source>
        <dbReference type="ARBA" id="ARBA00009370"/>
    </source>
</evidence>
<dbReference type="Proteomes" id="UP001597380">
    <property type="component" value="Unassembled WGS sequence"/>
</dbReference>
<evidence type="ECO:0000256" key="5">
    <source>
        <dbReference type="ARBA" id="ARBA00022801"/>
    </source>
</evidence>
<comment type="subcellular location">
    <subcellularLocation>
        <location evidence="6">Membrane</location>
        <topology evidence="6">Multi-pass membrane protein</topology>
    </subcellularLocation>
</comment>
<dbReference type="PRINTS" id="PR00727">
    <property type="entry name" value="LEADERPTASE"/>
</dbReference>
<dbReference type="PANTHER" id="PTHR43390">
    <property type="entry name" value="SIGNAL PEPTIDASE I"/>
    <property type="match status" value="1"/>
</dbReference>
<name>A0ABW4XN71_9GAMM</name>
<dbReference type="PANTHER" id="PTHR43390:SF1">
    <property type="entry name" value="CHLOROPLAST PROCESSING PEPTIDASE"/>
    <property type="match status" value="1"/>
</dbReference>
<dbReference type="RefSeq" id="WP_345339372.1">
    <property type="nucleotide sequence ID" value="NZ_BAABLI010000008.1"/>
</dbReference>
<dbReference type="PROSITE" id="PS00760">
    <property type="entry name" value="SPASE_I_2"/>
    <property type="match status" value="1"/>
</dbReference>
<evidence type="ECO:0000256" key="6">
    <source>
        <dbReference type="RuleBase" id="RU362042"/>
    </source>
</evidence>
<keyword evidence="5 6" id="KW-0378">Hydrolase</keyword>
<evidence type="ECO:0000256" key="1">
    <source>
        <dbReference type="ARBA" id="ARBA00000677"/>
    </source>
</evidence>
<keyword evidence="6" id="KW-0645">Protease</keyword>
<gene>
    <name evidence="8" type="primary">lepB</name>
    <name evidence="8" type="ORF">ACFSJ3_09675</name>
</gene>
<dbReference type="InterPro" id="IPR019758">
    <property type="entry name" value="Pept_S26A_signal_pept_1_CS"/>
</dbReference>
<proteinExistence type="inferred from homology"/>
<organism evidence="8 9">
    <name type="scientific">Corallincola platygyrae</name>
    <dbReference type="NCBI Taxonomy" id="1193278"/>
    <lineage>
        <taxon>Bacteria</taxon>
        <taxon>Pseudomonadati</taxon>
        <taxon>Pseudomonadota</taxon>
        <taxon>Gammaproteobacteria</taxon>
        <taxon>Alteromonadales</taxon>
        <taxon>Psychromonadaceae</taxon>
        <taxon>Corallincola</taxon>
    </lineage>
</organism>
<accession>A0ABW4XN71</accession>
<comment type="catalytic activity">
    <reaction evidence="1 6">
        <text>Cleavage of hydrophobic, N-terminal signal or leader sequences from secreted and periplasmic proteins.</text>
        <dbReference type="EC" id="3.4.21.89"/>
    </reaction>
</comment>
<evidence type="ECO:0000259" key="7">
    <source>
        <dbReference type="Pfam" id="PF10502"/>
    </source>
</evidence>
<dbReference type="Gene3D" id="2.10.109.10">
    <property type="entry name" value="Umud Fragment, subunit A"/>
    <property type="match status" value="1"/>
</dbReference>
<dbReference type="PROSITE" id="PS00761">
    <property type="entry name" value="SPASE_I_3"/>
    <property type="match status" value="1"/>
</dbReference>
<reference evidence="9" key="1">
    <citation type="journal article" date="2019" name="Int. J. Syst. Evol. Microbiol.">
        <title>The Global Catalogue of Microorganisms (GCM) 10K type strain sequencing project: providing services to taxonomists for standard genome sequencing and annotation.</title>
        <authorList>
            <consortium name="The Broad Institute Genomics Platform"/>
            <consortium name="The Broad Institute Genome Sequencing Center for Infectious Disease"/>
            <person name="Wu L."/>
            <person name="Ma J."/>
        </authorList>
    </citation>
    <scope>NUCLEOTIDE SEQUENCE [LARGE SCALE GENOMIC DNA]</scope>
    <source>
        <strain evidence="9">CGMCC 1.10992</strain>
    </source>
</reference>
<evidence type="ECO:0000313" key="8">
    <source>
        <dbReference type="EMBL" id="MFD2096250.1"/>
    </source>
</evidence>
<keyword evidence="9" id="KW-1185">Reference proteome</keyword>
<dbReference type="GO" id="GO:0009003">
    <property type="term" value="F:signal peptidase activity"/>
    <property type="evidence" value="ECO:0007669"/>
    <property type="project" value="UniProtKB-EC"/>
</dbReference>
<evidence type="ECO:0000256" key="4">
    <source>
        <dbReference type="ARBA" id="ARBA00019232"/>
    </source>
</evidence>